<evidence type="ECO:0000313" key="5">
    <source>
        <dbReference type="Proteomes" id="UP000501237"/>
    </source>
</evidence>
<dbReference type="EMBL" id="AP022642">
    <property type="protein sequence ID" value="BCA31440.1"/>
    <property type="molecule type" value="Genomic_DNA"/>
</dbReference>
<keyword evidence="1" id="KW-0812">Transmembrane</keyword>
<dbReference type="GO" id="GO:0016989">
    <property type="term" value="F:sigma factor antagonist activity"/>
    <property type="evidence" value="ECO:0007669"/>
    <property type="project" value="TreeGrafter"/>
</dbReference>
<evidence type="ECO:0000313" key="4">
    <source>
        <dbReference type="EMBL" id="BCA31440.1"/>
    </source>
</evidence>
<gene>
    <name evidence="4" type="ORF">PtoMrB4_54170</name>
</gene>
<feature type="domain" description="FecR protein" evidence="2">
    <location>
        <begin position="128"/>
        <end position="218"/>
    </location>
</feature>
<dbReference type="PIRSF" id="PIRSF018266">
    <property type="entry name" value="FecR"/>
    <property type="match status" value="1"/>
</dbReference>
<organism evidence="4 5">
    <name type="scientific">Metapseudomonas otitidis</name>
    <dbReference type="NCBI Taxonomy" id="319939"/>
    <lineage>
        <taxon>Bacteria</taxon>
        <taxon>Pseudomonadati</taxon>
        <taxon>Pseudomonadota</taxon>
        <taxon>Gammaproteobacteria</taxon>
        <taxon>Pseudomonadales</taxon>
        <taxon>Pseudomonadaceae</taxon>
        <taxon>Metapseudomonas</taxon>
    </lineage>
</organism>
<keyword evidence="1" id="KW-0472">Membrane</keyword>
<dbReference type="InterPro" id="IPR006860">
    <property type="entry name" value="FecR"/>
</dbReference>
<name>A0A679GWE6_9GAMM</name>
<dbReference type="KEGG" id="poj:PtoMrB4_54170"/>
<feature type="domain" description="FecR N-terminal" evidence="3">
    <location>
        <begin position="20"/>
        <end position="61"/>
    </location>
</feature>
<evidence type="ECO:0000256" key="1">
    <source>
        <dbReference type="SAM" id="Phobius"/>
    </source>
</evidence>
<dbReference type="GeneID" id="57400643"/>
<sequence length="332" mass="36617">MKPDPQRPPAASPRQSAVEQAAWLWAGRMQDDPDAGQREAFERWLYADVRHIDAYAQAEALWRRTWPAAALLADEEADQLRQYLAPRSVPSQRRARWGGVLAMAASLVLMVWAGGWHPLDRLQDLGADYVSAPGEVRTLTLADGSRVVLDADSALSVDYRADERHVVLHRGGAYFQVTHGEPPFVVEAAGGEARVLGTRFGVRLQLGGARVTVEQGRVGVRARADAPQQVLTANQQVRYLDGRGGEVYPVDAEAQLAWRQGRLTFYKTPLADVLDELGRYYPGRILLLDTDLAGQRVSGSFPNNDPRAVVDALGAVLGFQRHEVLGRVMLLR</sequence>
<dbReference type="Gene3D" id="2.60.120.1440">
    <property type="match status" value="1"/>
</dbReference>
<keyword evidence="1" id="KW-1133">Transmembrane helix</keyword>
<feature type="transmembrane region" description="Helical" evidence="1">
    <location>
        <begin position="97"/>
        <end position="116"/>
    </location>
</feature>
<dbReference type="PANTHER" id="PTHR30273:SF2">
    <property type="entry name" value="PROTEIN FECR"/>
    <property type="match status" value="1"/>
</dbReference>
<dbReference type="RefSeq" id="WP_172434945.1">
    <property type="nucleotide sequence ID" value="NZ_AP022642.1"/>
</dbReference>
<dbReference type="Proteomes" id="UP000501237">
    <property type="component" value="Chromosome"/>
</dbReference>
<proteinExistence type="predicted"/>
<reference evidence="4 5" key="1">
    <citation type="journal article" date="2020" name="Microbiol. Resour. Announc.">
        <title>Complete genome sequence of Pseudomonas otitidis strain MrB4, isolated from Lake Biwa in Japan.</title>
        <authorList>
            <person name="Miyazaki K."/>
            <person name="Hase E."/>
            <person name="Maruya T."/>
        </authorList>
    </citation>
    <scope>NUCLEOTIDE SEQUENCE [LARGE SCALE GENOMIC DNA]</scope>
    <source>
        <strain evidence="4 5">MrB4</strain>
    </source>
</reference>
<protein>
    <submittedName>
        <fullName evidence="4">Sensor</fullName>
    </submittedName>
</protein>
<evidence type="ECO:0000259" key="2">
    <source>
        <dbReference type="Pfam" id="PF04773"/>
    </source>
</evidence>
<dbReference type="InterPro" id="IPR012373">
    <property type="entry name" value="Ferrdict_sens_TM"/>
</dbReference>
<dbReference type="Pfam" id="PF16220">
    <property type="entry name" value="DUF4880"/>
    <property type="match status" value="1"/>
</dbReference>
<dbReference type="Pfam" id="PF04773">
    <property type="entry name" value="FecR"/>
    <property type="match status" value="1"/>
</dbReference>
<dbReference type="InterPro" id="IPR032623">
    <property type="entry name" value="FecR_N"/>
</dbReference>
<dbReference type="PANTHER" id="PTHR30273">
    <property type="entry name" value="PERIPLASMIC SIGNAL SENSOR AND SIGMA FACTOR ACTIVATOR FECR-RELATED"/>
    <property type="match status" value="1"/>
</dbReference>
<evidence type="ECO:0000259" key="3">
    <source>
        <dbReference type="Pfam" id="PF16220"/>
    </source>
</evidence>
<dbReference type="AlphaFoldDB" id="A0A679GWE6"/>
<accession>A0A679GWE6</accession>
<dbReference type="Gene3D" id="3.55.50.30">
    <property type="match status" value="1"/>
</dbReference>